<protein>
    <recommendedName>
        <fullName evidence="4">DUF2269 family protein</fullName>
    </recommendedName>
</protein>
<evidence type="ECO:0000256" key="1">
    <source>
        <dbReference type="SAM" id="Phobius"/>
    </source>
</evidence>
<feature type="transmembrane region" description="Helical" evidence="1">
    <location>
        <begin position="12"/>
        <end position="32"/>
    </location>
</feature>
<feature type="transmembrane region" description="Helical" evidence="1">
    <location>
        <begin position="205"/>
        <end position="223"/>
    </location>
</feature>
<accession>A0A418WRI2</accession>
<dbReference type="EMBL" id="QYUM01000002">
    <property type="protein sequence ID" value="RJF93827.1"/>
    <property type="molecule type" value="Genomic_DNA"/>
</dbReference>
<dbReference type="RefSeq" id="WP_119760302.1">
    <property type="nucleotide sequence ID" value="NZ_QYUM01000002.1"/>
</dbReference>
<sequence length="226" mass="25204">MTLSDLAYPSLVYFHLFLFVLWLGGDVGVFLAGQHFRKRHLYTLDQRIALLKLLVLIDMTPRTAWALMVPVSLSVVTLGGFWAVPGLVLAGAWAAGLIWLWLVWDAHFHDMTPRAARNRRIEFWLKNAITLGYLGLGAVSLATGAPLAEKWLAAKALLFGLIFVAAIMIDVAFKPVGPQLARLLKEGSSDETEVPLRRTMDRTRIWVFIVYGLLIVTSYLGAVKPF</sequence>
<evidence type="ECO:0000313" key="3">
    <source>
        <dbReference type="Proteomes" id="UP000286100"/>
    </source>
</evidence>
<organism evidence="2 3">
    <name type="scientific">Sphingomonas cavernae</name>
    <dbReference type="NCBI Taxonomy" id="2320861"/>
    <lineage>
        <taxon>Bacteria</taxon>
        <taxon>Pseudomonadati</taxon>
        <taxon>Pseudomonadota</taxon>
        <taxon>Alphaproteobacteria</taxon>
        <taxon>Sphingomonadales</taxon>
        <taxon>Sphingomonadaceae</taxon>
        <taxon>Sphingomonas</taxon>
    </lineage>
</organism>
<feature type="transmembrane region" description="Helical" evidence="1">
    <location>
        <begin position="151"/>
        <end position="173"/>
    </location>
</feature>
<dbReference type="AlphaFoldDB" id="A0A418WRI2"/>
<dbReference type="OrthoDB" id="3781906at2"/>
<gene>
    <name evidence="2" type="ORF">D3876_05940</name>
</gene>
<keyword evidence="1" id="KW-0472">Membrane</keyword>
<evidence type="ECO:0000313" key="2">
    <source>
        <dbReference type="EMBL" id="RJF93827.1"/>
    </source>
</evidence>
<comment type="caution">
    <text evidence="2">The sequence shown here is derived from an EMBL/GenBank/DDBJ whole genome shotgun (WGS) entry which is preliminary data.</text>
</comment>
<evidence type="ECO:0008006" key="4">
    <source>
        <dbReference type="Google" id="ProtNLM"/>
    </source>
</evidence>
<feature type="transmembrane region" description="Helical" evidence="1">
    <location>
        <begin position="82"/>
        <end position="102"/>
    </location>
</feature>
<feature type="transmembrane region" description="Helical" evidence="1">
    <location>
        <begin position="123"/>
        <end position="145"/>
    </location>
</feature>
<keyword evidence="1" id="KW-0812">Transmembrane</keyword>
<dbReference type="Proteomes" id="UP000286100">
    <property type="component" value="Unassembled WGS sequence"/>
</dbReference>
<name>A0A418WRI2_9SPHN</name>
<keyword evidence="1" id="KW-1133">Transmembrane helix</keyword>
<keyword evidence="3" id="KW-1185">Reference proteome</keyword>
<proteinExistence type="predicted"/>
<feature type="transmembrane region" description="Helical" evidence="1">
    <location>
        <begin position="53"/>
        <end position="76"/>
    </location>
</feature>
<reference evidence="2 3" key="1">
    <citation type="submission" date="2018-09" db="EMBL/GenBank/DDBJ databases">
        <authorList>
            <person name="Zhu H."/>
        </authorList>
    </citation>
    <scope>NUCLEOTIDE SEQUENCE [LARGE SCALE GENOMIC DNA]</scope>
    <source>
        <strain evidence="2 3">K2R01-6</strain>
    </source>
</reference>